<accession>A0A6C0CAY5</accession>
<sequence length="214" mass="23758">MIQVLLSLFILANSCKRCVSKGIVYDCGDGAIIQFGPRNHIGVCCDGVWNQCQQSNGLHCSGHCPINHKVSNNTPQILNKFVSVNDRSYSDYVTVAKLQNTSLESAKLVSSLDLNIADSVLWKGDEFGKKKDVIVRVMRNDKDHLNPICCTNTTDIYKLEIYCGRYCNRCPTYFSSSSIICDNQIHGICCNSPIGGKNDRGICICEKNPICECF</sequence>
<protein>
    <submittedName>
        <fullName evidence="1">Uncharacterized protein</fullName>
    </submittedName>
</protein>
<evidence type="ECO:0000313" key="1">
    <source>
        <dbReference type="EMBL" id="QHT00980.1"/>
    </source>
</evidence>
<reference evidence="1" key="1">
    <citation type="journal article" date="2020" name="Nature">
        <title>Giant virus diversity and host interactions through global metagenomics.</title>
        <authorList>
            <person name="Schulz F."/>
            <person name="Roux S."/>
            <person name="Paez-Espino D."/>
            <person name="Jungbluth S."/>
            <person name="Walsh D.A."/>
            <person name="Denef V.J."/>
            <person name="McMahon K.D."/>
            <person name="Konstantinidis K.T."/>
            <person name="Eloe-Fadrosh E.A."/>
            <person name="Kyrpides N.C."/>
            <person name="Woyke T."/>
        </authorList>
    </citation>
    <scope>NUCLEOTIDE SEQUENCE</scope>
    <source>
        <strain evidence="1">GVMAG-M-3300020192-26</strain>
    </source>
</reference>
<dbReference type="AlphaFoldDB" id="A0A6C0CAY5"/>
<organism evidence="1">
    <name type="scientific">viral metagenome</name>
    <dbReference type="NCBI Taxonomy" id="1070528"/>
    <lineage>
        <taxon>unclassified sequences</taxon>
        <taxon>metagenomes</taxon>
        <taxon>organismal metagenomes</taxon>
    </lineage>
</organism>
<dbReference type="EMBL" id="MN739361">
    <property type="protein sequence ID" value="QHT00980.1"/>
    <property type="molecule type" value="Genomic_DNA"/>
</dbReference>
<name>A0A6C0CAY5_9ZZZZ</name>
<proteinExistence type="predicted"/>